<evidence type="ECO:0000259" key="4">
    <source>
        <dbReference type="PROSITE" id="PS50089"/>
    </source>
</evidence>
<feature type="compositionally biased region" description="Basic residues" evidence="2">
    <location>
        <begin position="840"/>
        <end position="851"/>
    </location>
</feature>
<protein>
    <recommendedName>
        <fullName evidence="4">RING-type domain-containing protein</fullName>
    </recommendedName>
</protein>
<reference evidence="5" key="2">
    <citation type="submission" date="2024-10" db="UniProtKB">
        <authorList>
            <consortium name="EnsemblProtists"/>
        </authorList>
    </citation>
    <scope>IDENTIFICATION</scope>
</reference>
<dbReference type="EnsemblProtists" id="EOD36875">
    <property type="protein sequence ID" value="EOD36875"/>
    <property type="gene ID" value="EMIHUDRAFT_201153"/>
</dbReference>
<feature type="compositionally biased region" description="Polar residues" evidence="2">
    <location>
        <begin position="855"/>
        <end position="868"/>
    </location>
</feature>
<feature type="transmembrane region" description="Helical" evidence="3">
    <location>
        <begin position="94"/>
        <end position="113"/>
    </location>
</feature>
<keyword evidence="1" id="KW-0863">Zinc-finger</keyword>
<proteinExistence type="predicted"/>
<dbReference type="Proteomes" id="UP000013827">
    <property type="component" value="Unassembled WGS sequence"/>
</dbReference>
<dbReference type="HOGENOM" id="CLU_009515_0_0_1"/>
<dbReference type="GO" id="GO:0006511">
    <property type="term" value="P:ubiquitin-dependent protein catabolic process"/>
    <property type="evidence" value="ECO:0007669"/>
    <property type="project" value="TreeGrafter"/>
</dbReference>
<dbReference type="KEGG" id="ehx:EMIHUDRAFT_201153"/>
<dbReference type="RefSeq" id="XP_005789304.1">
    <property type="nucleotide sequence ID" value="XM_005789247.1"/>
</dbReference>
<feature type="compositionally biased region" description="Low complexity" evidence="2">
    <location>
        <begin position="826"/>
        <end position="835"/>
    </location>
</feature>
<feature type="transmembrane region" description="Helical" evidence="3">
    <location>
        <begin position="35"/>
        <end position="53"/>
    </location>
</feature>
<name>A0A0D3KM90_EMIH1</name>
<evidence type="ECO:0000256" key="2">
    <source>
        <dbReference type="SAM" id="MobiDB-lite"/>
    </source>
</evidence>
<dbReference type="AlphaFoldDB" id="A0A0D3KM90"/>
<dbReference type="PANTHER" id="PTHR22696:SF1">
    <property type="entry name" value="E3 UBIQUITIN-PROTEIN LIGASE RNF26"/>
    <property type="match status" value="1"/>
</dbReference>
<keyword evidence="3" id="KW-0812">Transmembrane</keyword>
<dbReference type="SUPFAM" id="SSF52200">
    <property type="entry name" value="Toll/Interleukin receptor TIR domain"/>
    <property type="match status" value="1"/>
</dbReference>
<feature type="region of interest" description="Disordered" evidence="2">
    <location>
        <begin position="654"/>
        <end position="680"/>
    </location>
</feature>
<organism evidence="5 6">
    <name type="scientific">Emiliania huxleyi (strain CCMP1516)</name>
    <dbReference type="NCBI Taxonomy" id="280463"/>
    <lineage>
        <taxon>Eukaryota</taxon>
        <taxon>Haptista</taxon>
        <taxon>Haptophyta</taxon>
        <taxon>Prymnesiophyceae</taxon>
        <taxon>Isochrysidales</taxon>
        <taxon>Noelaerhabdaceae</taxon>
        <taxon>Emiliania</taxon>
    </lineage>
</organism>
<dbReference type="GO" id="GO:0016567">
    <property type="term" value="P:protein ubiquitination"/>
    <property type="evidence" value="ECO:0007669"/>
    <property type="project" value="TreeGrafter"/>
</dbReference>
<feature type="compositionally biased region" description="Acidic residues" evidence="2">
    <location>
        <begin position="800"/>
        <end position="809"/>
    </location>
</feature>
<evidence type="ECO:0000313" key="6">
    <source>
        <dbReference type="Proteomes" id="UP000013827"/>
    </source>
</evidence>
<feature type="transmembrane region" description="Helical" evidence="3">
    <location>
        <begin position="291"/>
        <end position="311"/>
    </location>
</feature>
<keyword evidence="1" id="KW-0862">Zinc</keyword>
<keyword evidence="6" id="KW-1185">Reference proteome</keyword>
<evidence type="ECO:0000256" key="3">
    <source>
        <dbReference type="SAM" id="Phobius"/>
    </source>
</evidence>
<dbReference type="GO" id="GO:0061630">
    <property type="term" value="F:ubiquitin protein ligase activity"/>
    <property type="evidence" value="ECO:0007669"/>
    <property type="project" value="TreeGrafter"/>
</dbReference>
<reference evidence="6" key="1">
    <citation type="journal article" date="2013" name="Nature">
        <title>Pan genome of the phytoplankton Emiliania underpins its global distribution.</title>
        <authorList>
            <person name="Read B.A."/>
            <person name="Kegel J."/>
            <person name="Klute M.J."/>
            <person name="Kuo A."/>
            <person name="Lefebvre S.C."/>
            <person name="Maumus F."/>
            <person name="Mayer C."/>
            <person name="Miller J."/>
            <person name="Monier A."/>
            <person name="Salamov A."/>
            <person name="Young J."/>
            <person name="Aguilar M."/>
            <person name="Claverie J.M."/>
            <person name="Frickenhaus S."/>
            <person name="Gonzalez K."/>
            <person name="Herman E.K."/>
            <person name="Lin Y.C."/>
            <person name="Napier J."/>
            <person name="Ogata H."/>
            <person name="Sarno A.F."/>
            <person name="Shmutz J."/>
            <person name="Schroeder D."/>
            <person name="de Vargas C."/>
            <person name="Verret F."/>
            <person name="von Dassow P."/>
            <person name="Valentin K."/>
            <person name="Van de Peer Y."/>
            <person name="Wheeler G."/>
            <person name="Dacks J.B."/>
            <person name="Delwiche C.F."/>
            <person name="Dyhrman S.T."/>
            <person name="Glockner G."/>
            <person name="John U."/>
            <person name="Richards T."/>
            <person name="Worden A.Z."/>
            <person name="Zhang X."/>
            <person name="Grigoriev I.V."/>
            <person name="Allen A.E."/>
            <person name="Bidle K."/>
            <person name="Borodovsky M."/>
            <person name="Bowler C."/>
            <person name="Brownlee C."/>
            <person name="Cock J.M."/>
            <person name="Elias M."/>
            <person name="Gladyshev V.N."/>
            <person name="Groth M."/>
            <person name="Guda C."/>
            <person name="Hadaegh A."/>
            <person name="Iglesias-Rodriguez M.D."/>
            <person name="Jenkins J."/>
            <person name="Jones B.M."/>
            <person name="Lawson T."/>
            <person name="Leese F."/>
            <person name="Lindquist E."/>
            <person name="Lobanov A."/>
            <person name="Lomsadze A."/>
            <person name="Malik S.B."/>
            <person name="Marsh M.E."/>
            <person name="Mackinder L."/>
            <person name="Mock T."/>
            <person name="Mueller-Roeber B."/>
            <person name="Pagarete A."/>
            <person name="Parker M."/>
            <person name="Probert I."/>
            <person name="Quesneville H."/>
            <person name="Raines C."/>
            <person name="Rensing S.A."/>
            <person name="Riano-Pachon D.M."/>
            <person name="Richier S."/>
            <person name="Rokitta S."/>
            <person name="Shiraiwa Y."/>
            <person name="Soanes D.M."/>
            <person name="van der Giezen M."/>
            <person name="Wahlund T.M."/>
            <person name="Williams B."/>
            <person name="Wilson W."/>
            <person name="Wolfe G."/>
            <person name="Wurch L.L."/>
        </authorList>
    </citation>
    <scope>NUCLEOTIDE SEQUENCE</scope>
</reference>
<feature type="transmembrane region" description="Helical" evidence="3">
    <location>
        <begin position="214"/>
        <end position="235"/>
    </location>
</feature>
<feature type="transmembrane region" description="Helical" evidence="3">
    <location>
        <begin position="148"/>
        <end position="172"/>
    </location>
</feature>
<dbReference type="Pfam" id="PF13920">
    <property type="entry name" value="zf-C3HC4_3"/>
    <property type="match status" value="1"/>
</dbReference>
<feature type="domain" description="RING-type" evidence="4">
    <location>
        <begin position="889"/>
        <end position="931"/>
    </location>
</feature>
<dbReference type="eggNOG" id="KOG4265">
    <property type="taxonomic scope" value="Eukaryota"/>
</dbReference>
<keyword evidence="3" id="KW-0472">Membrane</keyword>
<dbReference type="GO" id="GO:0008270">
    <property type="term" value="F:zinc ion binding"/>
    <property type="evidence" value="ECO:0007669"/>
    <property type="project" value="UniProtKB-KW"/>
</dbReference>
<evidence type="ECO:0000313" key="5">
    <source>
        <dbReference type="EnsemblProtists" id="EOD36875"/>
    </source>
</evidence>
<dbReference type="InterPro" id="IPR001841">
    <property type="entry name" value="Znf_RING"/>
</dbReference>
<dbReference type="SUPFAM" id="SSF57850">
    <property type="entry name" value="RING/U-box"/>
    <property type="match status" value="1"/>
</dbReference>
<keyword evidence="1" id="KW-0479">Metal-binding</keyword>
<feature type="transmembrane region" description="Helical" evidence="3">
    <location>
        <begin position="375"/>
        <end position="395"/>
    </location>
</feature>
<dbReference type="GeneID" id="17282145"/>
<dbReference type="InterPro" id="IPR013083">
    <property type="entry name" value="Znf_RING/FYVE/PHD"/>
</dbReference>
<feature type="transmembrane region" description="Helical" evidence="3">
    <location>
        <begin position="318"/>
        <end position="342"/>
    </location>
</feature>
<feature type="region of interest" description="Disordered" evidence="2">
    <location>
        <begin position="785"/>
        <end position="868"/>
    </location>
</feature>
<feature type="compositionally biased region" description="Gly residues" evidence="2">
    <location>
        <begin position="816"/>
        <end position="825"/>
    </location>
</feature>
<dbReference type="Gene3D" id="3.40.50.10140">
    <property type="entry name" value="Toll/interleukin-1 receptor homology (TIR) domain"/>
    <property type="match status" value="1"/>
</dbReference>
<dbReference type="PaxDb" id="2903-EOD36875"/>
<evidence type="ECO:0000256" key="1">
    <source>
        <dbReference type="PROSITE-ProRule" id="PRU00175"/>
    </source>
</evidence>
<sequence>MSAECTQWHRQDIQNLLKKLRLAWKDLRIESKLKLLIGFVQVVAPMGAVYSITMPDSFRAFLEAMEAIYIDIFGPLFVPTKCLGGLFNLLLLKGFVPIGLLLFVWLILSIVRLRSERRSERRSANGDAVPPLSPWRAVVHAVRSSLRLLLPATLWMIVIFCTSVSASVFSAFHCRRFVVNTDMDTREFLRASLDIECPGDGREASPEYHELQGLAWALIVLWPIGSLLGLAALFLSIRGAVMHRKPNKWSRAAGLLTRDFKAEFYWWEWLELVRRLLLTGFVLAIPESAAFLRLAVALVVSVLFLISQMLLVPYKAEVIQFLSCAAQLVIIVLLIGSTFMYLHEQFSVAIASAAVETGDTDPVVSVLVFESLENIAVLCFAAMAVLALGLSALTVRSMVLRGKDELLRLKATKARPQVSIARGLKYHLFLSHIWGTGQDQVAVIKRQLLRMVPDLVIFLDVDDLEDIGNLEGYIDETMAVLMFLSRGYFTSRNCLREVRSTAERKLPVILVHERDVNKGGLPYEASMDECPEDLREFVFGKEGAMRDVLEWHRVTVFQLCTLKEIARVVLDYTPLYLDDQILDVYLKTDCEVEDLTFASPVAAYASPNNVGCRRAIRELAKTFRSSDFFVRLEPPAEWVDPAVLARRRLEEGEGELGGASAGSNVSLSGTGTGSGPGRVPRNLEKRRQIFLLYLNRNTWHGAAGVELAAEVRLALEIGAEIVMLHENDPERDGCEFGHFFGTTPVDLINNGLFKPLAVALMTGPHRRVSLSLAAQAMGATRKRVAKRMSFHRSSSGSADDLLDADEERETETTGGTDNGQGGQGGQEAESSVGSGLWSRARGRLAHTRGSKKPVASSSGAEQAHASSSHVALDVSGTAGSSVEQAGKVCVVCLSGPRTHAVKPCRHLCLCPDCAATALKDLDTFSQCPICRADMDGVMRIYEP</sequence>
<dbReference type="PANTHER" id="PTHR22696">
    <property type="entry name" value="E3 UBIQUITIN-PROTEIN LIGASE RNF26"/>
    <property type="match status" value="1"/>
</dbReference>
<dbReference type="InterPro" id="IPR035897">
    <property type="entry name" value="Toll_tir_struct_dom_sf"/>
</dbReference>
<dbReference type="PROSITE" id="PS50089">
    <property type="entry name" value="ZF_RING_2"/>
    <property type="match status" value="1"/>
</dbReference>
<dbReference type="Gene3D" id="3.30.40.10">
    <property type="entry name" value="Zinc/RING finger domain, C3HC4 (zinc finger)"/>
    <property type="match status" value="1"/>
</dbReference>
<accession>A0A0D3KM90</accession>
<keyword evidence="3" id="KW-1133">Transmembrane helix</keyword>